<organism evidence="5 6">
    <name type="scientific">Caerostris extrusa</name>
    <name type="common">Bark spider</name>
    <name type="synonym">Caerostris bankana</name>
    <dbReference type="NCBI Taxonomy" id="172846"/>
    <lineage>
        <taxon>Eukaryota</taxon>
        <taxon>Metazoa</taxon>
        <taxon>Ecdysozoa</taxon>
        <taxon>Arthropoda</taxon>
        <taxon>Chelicerata</taxon>
        <taxon>Arachnida</taxon>
        <taxon>Araneae</taxon>
        <taxon>Araneomorphae</taxon>
        <taxon>Entelegynae</taxon>
        <taxon>Araneoidea</taxon>
        <taxon>Araneidae</taxon>
        <taxon>Caerostris</taxon>
    </lineage>
</organism>
<dbReference type="Gene3D" id="1.20.920.10">
    <property type="entry name" value="Bromodomain-like"/>
    <property type="match status" value="1"/>
</dbReference>
<evidence type="ECO:0000256" key="2">
    <source>
        <dbReference type="PROSITE-ProRule" id="PRU00035"/>
    </source>
</evidence>
<name>A0AAV4NWB0_CAEEX</name>
<sequence length="655" mass="74118">MDLSTMLQKVEEYKYTNFDDFENDFNLMIKNCLSYNSKDTVFYRAAIKMREQGGYLLREARKYIIANFNFKTGLLLNQDLKRVETRSNDTEENNKHENPSSLEKQLERVLHKLDEVHKLPLGVSRTRRMKRLRMEANVLRRKISIRAALSRKKKRLAANSQLAITESKSQPSDSKENVHSSNIKSKMKQEDSQAIVEPKIEKDFSKAKCHDDRDKSKSETDSPNNCRKKGKFKKDKRNDIPRSLTRNRAKKKEFSLDEQKSEEVKTEISSSDLQNKCKTRGKRKDSVFEGEDSNAIQSKVKIKDKDNDAITEKDKKLLRTPLRRAAKEGIHNMVFTDTDDDDKCSTDFTPTSPRKAIFYGRNLRNHAADSTDEQIDSSPRVGRPRKYKKCNPKLANKTLSPPPPSLSKSLKASSSTSESIVSQDSKIQKSPPAVSPSSKSLKINSPPVLKPQITVNHQDSNVEKNQNETNSTASVKKSQKSECSDKSPVTVRTRRSMAIRRESLKEISSEASEPETDKSSSEVKERETRTEGDSLKKKTSGLSNDPSSCLTQFSTSPVPQTDSFKVYRSNNQDHGTDSDDNNTESSSISTKSSSCSGTDDDSESDSDRERLHIGSKKDKSSNSLEFNAEEQQHLIKLQPLDLVWAKCGVTLGIQH</sequence>
<dbReference type="AlphaFoldDB" id="A0AAV4NWB0"/>
<protein>
    <submittedName>
        <fullName evidence="5">Peregrin</fullName>
    </submittedName>
</protein>
<comment type="caution">
    <text evidence="5">The sequence shown here is derived from an EMBL/GenBank/DDBJ whole genome shotgun (WGS) entry which is preliminary data.</text>
</comment>
<feature type="compositionally biased region" description="Low complexity" evidence="3">
    <location>
        <begin position="429"/>
        <end position="442"/>
    </location>
</feature>
<evidence type="ECO:0000256" key="1">
    <source>
        <dbReference type="ARBA" id="ARBA00023117"/>
    </source>
</evidence>
<feature type="compositionally biased region" description="Basic and acidic residues" evidence="3">
    <location>
        <begin position="252"/>
        <end position="266"/>
    </location>
</feature>
<accession>A0AAV4NWB0</accession>
<feature type="compositionally biased region" description="Basic and acidic residues" evidence="3">
    <location>
        <begin position="198"/>
        <end position="220"/>
    </location>
</feature>
<feature type="compositionally biased region" description="Polar residues" evidence="3">
    <location>
        <begin position="159"/>
        <end position="172"/>
    </location>
</feature>
<feature type="compositionally biased region" description="Basic and acidic residues" evidence="3">
    <location>
        <begin position="605"/>
        <end position="620"/>
    </location>
</feature>
<dbReference type="PROSITE" id="PS50014">
    <property type="entry name" value="BROMODOMAIN_2"/>
    <property type="match status" value="1"/>
</dbReference>
<evidence type="ECO:0000313" key="6">
    <source>
        <dbReference type="Proteomes" id="UP001054945"/>
    </source>
</evidence>
<evidence type="ECO:0000259" key="4">
    <source>
        <dbReference type="PROSITE" id="PS50014"/>
    </source>
</evidence>
<dbReference type="Proteomes" id="UP001054945">
    <property type="component" value="Unassembled WGS sequence"/>
</dbReference>
<evidence type="ECO:0000313" key="5">
    <source>
        <dbReference type="EMBL" id="GIX89094.1"/>
    </source>
</evidence>
<dbReference type="PANTHER" id="PTHR22881:SF27">
    <property type="entry name" value="BROMODOMAIN CONTAINING 7_9"/>
    <property type="match status" value="1"/>
</dbReference>
<dbReference type="InterPro" id="IPR051831">
    <property type="entry name" value="Bromodomain_contain_prot"/>
</dbReference>
<feature type="compositionally biased region" description="Low complexity" evidence="3">
    <location>
        <begin position="406"/>
        <end position="419"/>
    </location>
</feature>
<feature type="compositionally biased region" description="Polar residues" evidence="3">
    <location>
        <begin position="267"/>
        <end position="276"/>
    </location>
</feature>
<feature type="compositionally biased region" description="Basic and acidic residues" evidence="3">
    <location>
        <begin position="499"/>
        <end position="508"/>
    </location>
</feature>
<feature type="region of interest" description="Disordered" evidence="3">
    <location>
        <begin position="368"/>
        <end position="624"/>
    </location>
</feature>
<dbReference type="InterPro" id="IPR036427">
    <property type="entry name" value="Bromodomain-like_sf"/>
</dbReference>
<feature type="compositionally biased region" description="Low complexity" evidence="3">
    <location>
        <begin position="583"/>
        <end position="597"/>
    </location>
</feature>
<feature type="compositionally biased region" description="Basic residues" evidence="3">
    <location>
        <begin position="382"/>
        <end position="391"/>
    </location>
</feature>
<keyword evidence="1 2" id="KW-0103">Bromodomain</keyword>
<keyword evidence="6" id="KW-1185">Reference proteome</keyword>
<feature type="compositionally biased region" description="Polar residues" evidence="3">
    <location>
        <begin position="467"/>
        <end position="476"/>
    </location>
</feature>
<feature type="compositionally biased region" description="Basic residues" evidence="3">
    <location>
        <begin position="226"/>
        <end position="235"/>
    </location>
</feature>
<dbReference type="PANTHER" id="PTHR22881">
    <property type="entry name" value="BROMODOMAIN CONTAINING PROTEIN"/>
    <property type="match status" value="1"/>
</dbReference>
<dbReference type="SMART" id="SM00297">
    <property type="entry name" value="BROMO"/>
    <property type="match status" value="1"/>
</dbReference>
<feature type="compositionally biased region" description="Basic and acidic residues" evidence="3">
    <location>
        <begin position="515"/>
        <end position="536"/>
    </location>
</feature>
<dbReference type="SUPFAM" id="SSF47370">
    <property type="entry name" value="Bromodomain"/>
    <property type="match status" value="1"/>
</dbReference>
<reference evidence="5 6" key="1">
    <citation type="submission" date="2021-06" db="EMBL/GenBank/DDBJ databases">
        <title>Caerostris extrusa draft genome.</title>
        <authorList>
            <person name="Kono N."/>
            <person name="Arakawa K."/>
        </authorList>
    </citation>
    <scope>NUCLEOTIDE SEQUENCE [LARGE SCALE GENOMIC DNA]</scope>
</reference>
<feature type="compositionally biased region" description="Polar residues" evidence="3">
    <location>
        <begin position="540"/>
        <end position="573"/>
    </location>
</feature>
<dbReference type="InterPro" id="IPR001487">
    <property type="entry name" value="Bromodomain"/>
</dbReference>
<gene>
    <name evidence="5" type="primary">Brpf1</name>
    <name evidence="5" type="ORF">CEXT_460581</name>
</gene>
<proteinExistence type="predicted"/>
<evidence type="ECO:0000256" key="3">
    <source>
        <dbReference type="SAM" id="MobiDB-lite"/>
    </source>
</evidence>
<dbReference type="Pfam" id="PF00439">
    <property type="entry name" value="Bromodomain"/>
    <property type="match status" value="1"/>
</dbReference>
<feature type="region of interest" description="Disordered" evidence="3">
    <location>
        <begin position="151"/>
        <end position="296"/>
    </location>
</feature>
<dbReference type="EMBL" id="BPLR01021391">
    <property type="protein sequence ID" value="GIX89094.1"/>
    <property type="molecule type" value="Genomic_DNA"/>
</dbReference>
<feature type="domain" description="Bromo" evidence="4">
    <location>
        <begin position="1"/>
        <end position="43"/>
    </location>
</feature>